<evidence type="ECO:0000313" key="1">
    <source>
        <dbReference type="EMBL" id="CAH9089143.1"/>
    </source>
</evidence>
<evidence type="ECO:0008006" key="3">
    <source>
        <dbReference type="Google" id="ProtNLM"/>
    </source>
</evidence>
<comment type="caution">
    <text evidence="1">The sequence shown here is derived from an EMBL/GenBank/DDBJ whole genome shotgun (WGS) entry which is preliminary data.</text>
</comment>
<dbReference type="SUPFAM" id="SSF48371">
    <property type="entry name" value="ARM repeat"/>
    <property type="match status" value="1"/>
</dbReference>
<evidence type="ECO:0000313" key="2">
    <source>
        <dbReference type="Proteomes" id="UP001152523"/>
    </source>
</evidence>
<accession>A0AAV0D0I2</accession>
<name>A0AAV0D0I2_9ASTE</name>
<dbReference type="EMBL" id="CAMAPF010000061">
    <property type="protein sequence ID" value="CAH9089143.1"/>
    <property type="molecule type" value="Genomic_DNA"/>
</dbReference>
<reference evidence="1" key="1">
    <citation type="submission" date="2022-07" db="EMBL/GenBank/DDBJ databases">
        <authorList>
            <person name="Macas J."/>
            <person name="Novak P."/>
            <person name="Neumann P."/>
        </authorList>
    </citation>
    <scope>NUCLEOTIDE SEQUENCE</scope>
</reference>
<sequence length="1299" mass="145266">MNLTTSHHHCYSQPPLTCSQGHSTTLILPTEEGGSICLLCFSNLVSNPRSPTVHVSYALSQLSIAITQPQFRQTFFNFHSHFLISPLVAALSSFEDDPIAQQTVDLIVQICAAANFEVFQEFVARLSDRLSSGSLAWSRRQRYTLHCLGVLLNYQKTETCASIKDADSLIFNLVNGLQLSSEEVQAEILFVLYKIFLLLQSHIDNNFTDSVFLHCPKLVQLSLEVLLKAERDDLRLNCVALLTVLAKKGLFQTISINDARRNISSAQNLMLTSEHTIVNPPLVNLFAEAVKGPLLSSDNQVQVVTLDLLYLFLSWEEVSGKEIEVFVEQNIADYAFEILRLSVESSQMKECKGPLINGCIQVLDVLSTAEKTFLQRLATGLTTLVAILQHVGDVPFHPVQTETLKLIWSCVTNWPGIVSKSHFEEISLTLSRMLKKNIDGDAGMLPRTFALVCSILVALMKCSATQGISSFLISIQDAPRNAVLTSLSHYDKQPSQLLHSLYLLKEAYAYSHGEKLTGSICTELRGGIIDVCKTQILPWFMRALNDIEDEDIALAVFETFHAILLQDYNTGTKTFANILLSSSWFSFSFGALGLFPTEKMKLRVYFLFSSLSEALIGDDDSGKCVRDAAPHLPSDPVNLFFLIGQKSSQNHELSSCQYAVLILLHISSFNDDRIADDKLVLASLEQFIILNSNECLYGPFFPGMLKLLVNLYALYRALAKISYQNSYSLEAERIMFHLLAEKNWNLLTTKINPTSLKWMFQQERICKLLSLQILNFFRSYDNLKGQQNVDLHAVADLIASGDNFAGILFVSVLEELADEFDKEIDSGLGLRAVQDIIEIAPPASDQLCLHGISSAIQKFYHQSRYSFCPDVFISISELTFMILQAVQSESISEEDNWVGIVVKLLDFLIPSVTADGWSTETLIIIGIFSMILHHSINQKLVEASKSILLSAPLVQMLSNTITEACCKGPALLDHDQATEIGEVLISVLALLFFAFKSGYANLPGIVDCWHLLDESECSLKQPLPYISIKCRDLCKLIHFGSSRVKLVASYNLLEIFNSLSSETYVTKPDKINLEKAFFLSVIAILKGLIFCSDIGVSMNCSLSLSMIIGWQGMQTQVLAIERDSWFRLIMEELAMSLAFPRLASKSFTAYHKPAIHVAVALLRMKQTPPWITSVFDESCIQGIIHNISVSNLSSELVLFFRELLSAGYLKDGQISCLNRIFQDCRRGIYRDKVQDVRKKHAHNNSAAAIQCDLRKASEFFINLMESHSSVTFLPSARQSENRRLLEEIEAFSKCLMVDD</sequence>
<dbReference type="InterPro" id="IPR016024">
    <property type="entry name" value="ARM-type_fold"/>
</dbReference>
<protein>
    <recommendedName>
        <fullName evidence="3">Protein PRD1</fullName>
    </recommendedName>
</protein>
<gene>
    <name evidence="1" type="ORF">CEPIT_LOCUS10775</name>
</gene>
<keyword evidence="2" id="KW-1185">Reference proteome</keyword>
<organism evidence="1 2">
    <name type="scientific">Cuscuta epithymum</name>
    <dbReference type="NCBI Taxonomy" id="186058"/>
    <lineage>
        <taxon>Eukaryota</taxon>
        <taxon>Viridiplantae</taxon>
        <taxon>Streptophyta</taxon>
        <taxon>Embryophyta</taxon>
        <taxon>Tracheophyta</taxon>
        <taxon>Spermatophyta</taxon>
        <taxon>Magnoliopsida</taxon>
        <taxon>eudicotyledons</taxon>
        <taxon>Gunneridae</taxon>
        <taxon>Pentapetalae</taxon>
        <taxon>asterids</taxon>
        <taxon>lamiids</taxon>
        <taxon>Solanales</taxon>
        <taxon>Convolvulaceae</taxon>
        <taxon>Cuscuteae</taxon>
        <taxon>Cuscuta</taxon>
        <taxon>Cuscuta subgen. Cuscuta</taxon>
    </lineage>
</organism>
<dbReference type="Proteomes" id="UP001152523">
    <property type="component" value="Unassembled WGS sequence"/>
</dbReference>
<proteinExistence type="predicted"/>
<dbReference type="InterPro" id="IPR044968">
    <property type="entry name" value="PRD1"/>
</dbReference>
<dbReference type="PANTHER" id="PTHR36379:SF1">
    <property type="entry name" value="PUTATIVE RECOMBINATION INITIATION DEFECT 1-RELATED"/>
    <property type="match status" value="1"/>
</dbReference>
<dbReference type="GO" id="GO:0042138">
    <property type="term" value="P:meiotic DNA double-strand break formation"/>
    <property type="evidence" value="ECO:0007669"/>
    <property type="project" value="InterPro"/>
</dbReference>
<dbReference type="PANTHER" id="PTHR36379">
    <property type="entry name" value="PROTEIN PRD1"/>
    <property type="match status" value="1"/>
</dbReference>